<dbReference type="GO" id="GO:0110001">
    <property type="term" value="C:toxin-antitoxin complex"/>
    <property type="evidence" value="ECO:0007669"/>
    <property type="project" value="InterPro"/>
</dbReference>
<keyword evidence="1" id="KW-1277">Toxin-antitoxin system</keyword>
<dbReference type="Pfam" id="PF01934">
    <property type="entry name" value="HepT-like"/>
    <property type="match status" value="1"/>
</dbReference>
<dbReference type="GO" id="GO:0004540">
    <property type="term" value="F:RNA nuclease activity"/>
    <property type="evidence" value="ECO:0007669"/>
    <property type="project" value="InterPro"/>
</dbReference>
<evidence type="ECO:0000256" key="3">
    <source>
        <dbReference type="ARBA" id="ARBA00022801"/>
    </source>
</evidence>
<dbReference type="Proteomes" id="UP000256486">
    <property type="component" value="Unassembled WGS sequence"/>
</dbReference>
<evidence type="ECO:0000313" key="5">
    <source>
        <dbReference type="Proteomes" id="UP000256486"/>
    </source>
</evidence>
<dbReference type="EMBL" id="NBWZ01000001">
    <property type="protein sequence ID" value="RFA10023.1"/>
    <property type="molecule type" value="Genomic_DNA"/>
</dbReference>
<protein>
    <recommendedName>
        <fullName evidence="6">DUF86 domain-containing protein</fullName>
    </recommendedName>
</protein>
<proteinExistence type="predicted"/>
<evidence type="ECO:0000256" key="1">
    <source>
        <dbReference type="ARBA" id="ARBA00022649"/>
    </source>
</evidence>
<organism evidence="4 5">
    <name type="scientific">Subtercola boreus</name>
    <dbReference type="NCBI Taxonomy" id="120213"/>
    <lineage>
        <taxon>Bacteria</taxon>
        <taxon>Bacillati</taxon>
        <taxon>Actinomycetota</taxon>
        <taxon>Actinomycetes</taxon>
        <taxon>Micrococcales</taxon>
        <taxon>Microbacteriaceae</taxon>
        <taxon>Subtercola</taxon>
    </lineage>
</organism>
<accession>A0A3E0VKQ7</accession>
<name>A0A3E0VKQ7_9MICO</name>
<gene>
    <name evidence="4" type="ORF">B7R54_13020</name>
</gene>
<dbReference type="RefSeq" id="WP_116415421.1">
    <property type="nucleotide sequence ID" value="NZ_NBWZ01000001.1"/>
</dbReference>
<reference evidence="4 5" key="1">
    <citation type="submission" date="2017-04" db="EMBL/GenBank/DDBJ databases">
        <title>Comparative genome analysis of Subtercola boreus.</title>
        <authorList>
            <person name="Cho Y.-J."/>
            <person name="Cho A."/>
            <person name="Kim O.-S."/>
            <person name="Lee J.-I."/>
        </authorList>
    </citation>
    <scope>NUCLEOTIDE SEQUENCE [LARGE SCALE GENOMIC DNA]</scope>
    <source>
        <strain evidence="4 5">K300</strain>
    </source>
</reference>
<comment type="caution">
    <text evidence="4">The sequence shown here is derived from an EMBL/GenBank/DDBJ whole genome shotgun (WGS) entry which is preliminary data.</text>
</comment>
<dbReference type="InterPro" id="IPR008201">
    <property type="entry name" value="HepT-like"/>
</dbReference>
<keyword evidence="3" id="KW-0378">Hydrolase</keyword>
<keyword evidence="2" id="KW-0540">Nuclease</keyword>
<evidence type="ECO:0008006" key="6">
    <source>
        <dbReference type="Google" id="ProtNLM"/>
    </source>
</evidence>
<dbReference type="AlphaFoldDB" id="A0A3E0VKQ7"/>
<dbReference type="OrthoDB" id="4829434at2"/>
<keyword evidence="5" id="KW-1185">Reference proteome</keyword>
<evidence type="ECO:0000256" key="2">
    <source>
        <dbReference type="ARBA" id="ARBA00022722"/>
    </source>
</evidence>
<sequence>MRRTDRECLQDALDHLTVLQAHLAESDRDDQMVMDAAALRLSAAIDSVALVSEETRKGAIDGSSWRLIKSMRNRIVHAYGFMDPAVLRATFDDDIGGFERDVRRLLETLRIG</sequence>
<evidence type="ECO:0000313" key="4">
    <source>
        <dbReference type="EMBL" id="RFA10023.1"/>
    </source>
</evidence>
<dbReference type="GO" id="GO:0016787">
    <property type="term" value="F:hydrolase activity"/>
    <property type="evidence" value="ECO:0007669"/>
    <property type="project" value="UniProtKB-KW"/>
</dbReference>